<comment type="similarity">
    <text evidence="2 7 8">Belongs to the peptidase C12 family.</text>
</comment>
<gene>
    <name evidence="10" type="ORF">NKR19_g5623</name>
</gene>
<keyword evidence="5 7" id="KW-0378">Hydrolase</keyword>
<accession>A0AA38RGX3</accession>
<dbReference type="InterPro" id="IPR038765">
    <property type="entry name" value="Papain-like_cys_pep_sf"/>
</dbReference>
<feature type="non-terminal residue" evidence="10">
    <location>
        <position position="1"/>
    </location>
</feature>
<feature type="active site" description="Proton donor" evidence="7">
    <location>
        <position position="171"/>
    </location>
</feature>
<dbReference type="GO" id="GO:0016579">
    <property type="term" value="P:protein deubiquitination"/>
    <property type="evidence" value="ECO:0007669"/>
    <property type="project" value="TreeGrafter"/>
</dbReference>
<keyword evidence="11" id="KW-1185">Reference proteome</keyword>
<evidence type="ECO:0000256" key="4">
    <source>
        <dbReference type="ARBA" id="ARBA00022786"/>
    </source>
</evidence>
<evidence type="ECO:0000256" key="8">
    <source>
        <dbReference type="RuleBase" id="RU361215"/>
    </source>
</evidence>
<evidence type="ECO:0000313" key="11">
    <source>
        <dbReference type="Proteomes" id="UP001174691"/>
    </source>
</evidence>
<feature type="domain" description="UCH catalytic" evidence="9">
    <location>
        <begin position="8"/>
        <end position="196"/>
    </location>
</feature>
<dbReference type="InterPro" id="IPR001578">
    <property type="entry name" value="Peptidase_C12_UCH"/>
</dbReference>
<feature type="active site" description="Nucleophile" evidence="7">
    <location>
        <position position="96"/>
    </location>
</feature>
<evidence type="ECO:0000256" key="6">
    <source>
        <dbReference type="ARBA" id="ARBA00022807"/>
    </source>
</evidence>
<evidence type="ECO:0000256" key="3">
    <source>
        <dbReference type="ARBA" id="ARBA00022670"/>
    </source>
</evidence>
<evidence type="ECO:0000256" key="7">
    <source>
        <dbReference type="PROSITE-ProRule" id="PRU01393"/>
    </source>
</evidence>
<keyword evidence="6 7" id="KW-0788">Thiol protease</keyword>
<evidence type="ECO:0000256" key="1">
    <source>
        <dbReference type="ARBA" id="ARBA00000707"/>
    </source>
</evidence>
<keyword evidence="4 7" id="KW-0833">Ubl conjugation pathway</keyword>
<dbReference type="Gene3D" id="3.40.532.10">
    <property type="entry name" value="Peptidase C12, ubiquitin carboxyl-terminal hydrolase"/>
    <property type="match status" value="1"/>
</dbReference>
<dbReference type="PROSITE" id="PS52048">
    <property type="entry name" value="UCH_DOMAIN"/>
    <property type="match status" value="1"/>
</dbReference>
<organism evidence="10 11">
    <name type="scientific">Coniochaeta hoffmannii</name>
    <dbReference type="NCBI Taxonomy" id="91930"/>
    <lineage>
        <taxon>Eukaryota</taxon>
        <taxon>Fungi</taxon>
        <taxon>Dikarya</taxon>
        <taxon>Ascomycota</taxon>
        <taxon>Pezizomycotina</taxon>
        <taxon>Sordariomycetes</taxon>
        <taxon>Sordariomycetidae</taxon>
        <taxon>Coniochaetales</taxon>
        <taxon>Coniochaetaceae</taxon>
        <taxon>Coniochaeta</taxon>
    </lineage>
</organism>
<dbReference type="PANTHER" id="PTHR10589">
    <property type="entry name" value="UBIQUITIN CARBOXYL-TERMINAL HYDROLASE"/>
    <property type="match status" value="1"/>
</dbReference>
<dbReference type="GO" id="GO:0006511">
    <property type="term" value="P:ubiquitin-dependent protein catabolic process"/>
    <property type="evidence" value="ECO:0007669"/>
    <property type="project" value="UniProtKB-UniRule"/>
</dbReference>
<comment type="caution">
    <text evidence="10">The sequence shown here is derived from an EMBL/GenBank/DDBJ whole genome shotgun (WGS) entry which is preliminary data.</text>
</comment>
<feature type="site" description="Important for enzyme activity" evidence="7">
    <location>
        <position position="187"/>
    </location>
</feature>
<keyword evidence="3 7" id="KW-0645">Protease</keyword>
<proteinExistence type="inferred from homology"/>
<dbReference type="EMBL" id="JANBVN010000079">
    <property type="protein sequence ID" value="KAJ9149576.1"/>
    <property type="molecule type" value="Genomic_DNA"/>
</dbReference>
<sequence>MVPSPCKAFLPLESNPTVFNELIQLLGVSPRLAFEDIFSLDDNPDLLLSRPALALILVFPADDVLEADALSDRPAYAGFGSEEPVLWFRQTIQNACGLYAVLHAVCNGAARGYIETDGPLAGLLERAVPLSPADRAKVLEDSAELEGAHAAVAVKGDSAVPGSAEEEVEFHYVAFVGGQDGRVWELDGDRKGPVET</sequence>
<protein>
    <recommendedName>
        <fullName evidence="8">Ubiquitin carboxyl-terminal hydrolase</fullName>
        <ecNumber evidence="8">3.4.19.12</ecNumber>
    </recommendedName>
</protein>
<feature type="site" description="Transition state stabilizer" evidence="7">
    <location>
        <position position="90"/>
    </location>
</feature>
<dbReference type="PANTHER" id="PTHR10589:SF17">
    <property type="entry name" value="UBIQUITIN CARBOXYL-TERMINAL HYDROLASE"/>
    <property type="match status" value="1"/>
</dbReference>
<reference evidence="10" key="1">
    <citation type="submission" date="2022-07" db="EMBL/GenBank/DDBJ databases">
        <title>Fungi with potential for degradation of polypropylene.</title>
        <authorList>
            <person name="Gostincar C."/>
        </authorList>
    </citation>
    <scope>NUCLEOTIDE SEQUENCE</scope>
    <source>
        <strain evidence="10">EXF-13287</strain>
    </source>
</reference>
<dbReference type="EC" id="3.4.19.12" evidence="8"/>
<comment type="catalytic activity">
    <reaction evidence="1 7 8">
        <text>Thiol-dependent hydrolysis of ester, thioester, amide, peptide and isopeptide bonds formed by the C-terminal Gly of ubiquitin (a 76-residue protein attached to proteins as an intracellular targeting signal).</text>
        <dbReference type="EC" id="3.4.19.12"/>
    </reaction>
</comment>
<dbReference type="GO" id="GO:0004843">
    <property type="term" value="F:cysteine-type deubiquitinase activity"/>
    <property type="evidence" value="ECO:0007669"/>
    <property type="project" value="UniProtKB-UniRule"/>
</dbReference>
<evidence type="ECO:0000256" key="5">
    <source>
        <dbReference type="ARBA" id="ARBA00022801"/>
    </source>
</evidence>
<name>A0AA38RGX3_9PEZI</name>
<evidence type="ECO:0000256" key="2">
    <source>
        <dbReference type="ARBA" id="ARBA00009326"/>
    </source>
</evidence>
<dbReference type="PRINTS" id="PR00707">
    <property type="entry name" value="UBCTHYDRLASE"/>
</dbReference>
<dbReference type="GO" id="GO:0005737">
    <property type="term" value="C:cytoplasm"/>
    <property type="evidence" value="ECO:0007669"/>
    <property type="project" value="TreeGrafter"/>
</dbReference>
<dbReference type="Pfam" id="PF01088">
    <property type="entry name" value="Peptidase_C12"/>
    <property type="match status" value="1"/>
</dbReference>
<evidence type="ECO:0000259" key="9">
    <source>
        <dbReference type="PROSITE" id="PS52048"/>
    </source>
</evidence>
<dbReference type="AlphaFoldDB" id="A0AA38RGX3"/>
<dbReference type="Proteomes" id="UP001174691">
    <property type="component" value="Unassembled WGS sequence"/>
</dbReference>
<evidence type="ECO:0000313" key="10">
    <source>
        <dbReference type="EMBL" id="KAJ9149576.1"/>
    </source>
</evidence>
<dbReference type="SUPFAM" id="SSF54001">
    <property type="entry name" value="Cysteine proteinases"/>
    <property type="match status" value="1"/>
</dbReference>
<dbReference type="InterPro" id="IPR036959">
    <property type="entry name" value="Peptidase_C12_UCH_sf"/>
</dbReference>